<reference evidence="7 8" key="1">
    <citation type="submission" date="2015-07" db="EMBL/GenBank/DDBJ databases">
        <title>The genome of Pseudoloma neurophilia, a relevant intracellular parasite of the zebrafish.</title>
        <authorList>
            <person name="Ndikumana S."/>
            <person name="Pelin A."/>
            <person name="Sanders J."/>
            <person name="Corradi N."/>
        </authorList>
    </citation>
    <scope>NUCLEOTIDE SEQUENCE [LARGE SCALE GENOMIC DNA]</scope>
    <source>
        <strain evidence="7 8">MK1</strain>
    </source>
</reference>
<dbReference type="Proteomes" id="UP000051530">
    <property type="component" value="Unassembled WGS sequence"/>
</dbReference>
<name>A0A0R0LRK0_9MICR</name>
<evidence type="ECO:0000256" key="1">
    <source>
        <dbReference type="ARBA" id="ARBA00004245"/>
    </source>
</evidence>
<organism evidence="7 8">
    <name type="scientific">Pseudoloma neurophilia</name>
    <dbReference type="NCBI Taxonomy" id="146866"/>
    <lineage>
        <taxon>Eukaryota</taxon>
        <taxon>Fungi</taxon>
        <taxon>Fungi incertae sedis</taxon>
        <taxon>Microsporidia</taxon>
        <taxon>Pseudoloma</taxon>
    </lineage>
</organism>
<dbReference type="AlphaFoldDB" id="A0A0R0LRK0"/>
<evidence type="ECO:0000256" key="3">
    <source>
        <dbReference type="ARBA" id="ARBA00022490"/>
    </source>
</evidence>
<keyword evidence="5" id="KW-0206">Cytoskeleton</keyword>
<dbReference type="Gene3D" id="1.20.120.1900">
    <property type="entry name" value="Gamma-tubulin complex, C-terminal domain"/>
    <property type="match status" value="1"/>
</dbReference>
<dbReference type="GO" id="GO:0051011">
    <property type="term" value="F:microtubule minus-end binding"/>
    <property type="evidence" value="ECO:0007669"/>
    <property type="project" value="TreeGrafter"/>
</dbReference>
<dbReference type="OrthoDB" id="2196203at2759"/>
<dbReference type="InterPro" id="IPR040457">
    <property type="entry name" value="GCP_C"/>
</dbReference>
<feature type="non-terminal residue" evidence="7">
    <location>
        <position position="1"/>
    </location>
</feature>
<dbReference type="GO" id="GO:0000930">
    <property type="term" value="C:gamma-tubulin complex"/>
    <property type="evidence" value="ECO:0007669"/>
    <property type="project" value="UniProtKB-ARBA"/>
</dbReference>
<keyword evidence="4" id="KW-0493">Microtubule</keyword>
<dbReference type="GO" id="GO:0005874">
    <property type="term" value="C:microtubule"/>
    <property type="evidence" value="ECO:0007669"/>
    <property type="project" value="UniProtKB-KW"/>
</dbReference>
<dbReference type="GO" id="GO:0000922">
    <property type="term" value="C:spindle pole"/>
    <property type="evidence" value="ECO:0007669"/>
    <property type="project" value="InterPro"/>
</dbReference>
<evidence type="ECO:0000259" key="6">
    <source>
        <dbReference type="Pfam" id="PF04130"/>
    </source>
</evidence>
<dbReference type="GO" id="GO:0031122">
    <property type="term" value="P:cytoplasmic microtubule organization"/>
    <property type="evidence" value="ECO:0007669"/>
    <property type="project" value="TreeGrafter"/>
</dbReference>
<evidence type="ECO:0000313" key="8">
    <source>
        <dbReference type="Proteomes" id="UP000051530"/>
    </source>
</evidence>
<dbReference type="PANTHER" id="PTHR19302:SF14">
    <property type="entry name" value="GAMMA-TUBULIN COMPLEX COMPONENT 3"/>
    <property type="match status" value="1"/>
</dbReference>
<gene>
    <name evidence="7" type="ORF">M153_110020001</name>
</gene>
<keyword evidence="8" id="KW-1185">Reference proteome</keyword>
<feature type="domain" description="Gamma tubulin complex component C-terminal" evidence="6">
    <location>
        <begin position="53"/>
        <end position="264"/>
    </location>
</feature>
<comment type="similarity">
    <text evidence="2">Belongs to the TUBGCP family.</text>
</comment>
<dbReference type="EMBL" id="LGUB01001166">
    <property type="protein sequence ID" value="KRH92147.1"/>
    <property type="molecule type" value="Genomic_DNA"/>
</dbReference>
<evidence type="ECO:0000256" key="2">
    <source>
        <dbReference type="ARBA" id="ARBA00010337"/>
    </source>
</evidence>
<protein>
    <submittedName>
        <fullName evidence="7">Spc97/Spc98-like spindle pole body protein</fullName>
    </submittedName>
</protein>
<dbReference type="GO" id="GO:0051225">
    <property type="term" value="P:spindle assembly"/>
    <property type="evidence" value="ECO:0007669"/>
    <property type="project" value="TreeGrafter"/>
</dbReference>
<dbReference type="GO" id="GO:0051321">
    <property type="term" value="P:meiotic cell cycle"/>
    <property type="evidence" value="ECO:0007669"/>
    <property type="project" value="TreeGrafter"/>
</dbReference>
<dbReference type="GO" id="GO:0000278">
    <property type="term" value="P:mitotic cell cycle"/>
    <property type="evidence" value="ECO:0007669"/>
    <property type="project" value="TreeGrafter"/>
</dbReference>
<dbReference type="GO" id="GO:0007020">
    <property type="term" value="P:microtubule nucleation"/>
    <property type="evidence" value="ECO:0007669"/>
    <property type="project" value="InterPro"/>
</dbReference>
<evidence type="ECO:0000313" key="7">
    <source>
        <dbReference type="EMBL" id="KRH92147.1"/>
    </source>
</evidence>
<keyword evidence="3" id="KW-0963">Cytoplasm</keyword>
<dbReference type="PANTHER" id="PTHR19302">
    <property type="entry name" value="GAMMA TUBULIN COMPLEX PROTEIN"/>
    <property type="match status" value="1"/>
</dbReference>
<dbReference type="InterPro" id="IPR042241">
    <property type="entry name" value="GCP_C_sf"/>
</dbReference>
<evidence type="ECO:0000256" key="5">
    <source>
        <dbReference type="ARBA" id="ARBA00023212"/>
    </source>
</evidence>
<dbReference type="InterPro" id="IPR007259">
    <property type="entry name" value="GCP"/>
</dbReference>
<dbReference type="Pfam" id="PF04130">
    <property type="entry name" value="GCP_C_terminal"/>
    <property type="match status" value="1"/>
</dbReference>
<dbReference type="VEuPathDB" id="MicrosporidiaDB:M153_110020001"/>
<comment type="subcellular location">
    <subcellularLocation>
        <location evidence="1">Cytoplasm</location>
        <location evidence="1">Cytoskeleton</location>
    </subcellularLocation>
</comment>
<proteinExistence type="inferred from homology"/>
<sequence>NIFYTLDDICDILDHSPFINVLDPKLDNSIHNRLKLIDSFVKEVFLKGCHIAEHLKFCKESFFFGRNDFIEHLFFYMKEISKSNFGKRSYSFILDTAIQTSFGKNNPFSQYLDMCVLKDDDFSIFYKLSFPINIIIEKDIILIFLSIFKYLWKVKRVEHFLRRLKELKNIDQKNIIIINKWYILIQKLFFYFSYEVIEIEFINLLKILENETFVIDKLRHGLKRLLKNVIKGIFQENNQGKETMEIFLNSLEQECHNFRKHKTIFNDEHIRTNCLNLMNTLQINMENTSLFNITAFI</sequence>
<dbReference type="GO" id="GO:0005816">
    <property type="term" value="C:spindle pole body"/>
    <property type="evidence" value="ECO:0007669"/>
    <property type="project" value="UniProtKB-ARBA"/>
</dbReference>
<accession>A0A0R0LRK0</accession>
<evidence type="ECO:0000256" key="4">
    <source>
        <dbReference type="ARBA" id="ARBA00022701"/>
    </source>
</evidence>
<comment type="caution">
    <text evidence="7">The sequence shown here is derived from an EMBL/GenBank/DDBJ whole genome shotgun (WGS) entry which is preliminary data.</text>
</comment>
<dbReference type="GO" id="GO:0043015">
    <property type="term" value="F:gamma-tubulin binding"/>
    <property type="evidence" value="ECO:0007669"/>
    <property type="project" value="InterPro"/>
</dbReference>